<organism evidence="1 2">
    <name type="scientific">Parascaris equorum</name>
    <name type="common">Equine roundworm</name>
    <dbReference type="NCBI Taxonomy" id="6256"/>
    <lineage>
        <taxon>Eukaryota</taxon>
        <taxon>Metazoa</taxon>
        <taxon>Ecdysozoa</taxon>
        <taxon>Nematoda</taxon>
        <taxon>Chromadorea</taxon>
        <taxon>Rhabditida</taxon>
        <taxon>Spirurina</taxon>
        <taxon>Ascaridomorpha</taxon>
        <taxon>Ascaridoidea</taxon>
        <taxon>Ascarididae</taxon>
        <taxon>Parascaris</taxon>
    </lineage>
</organism>
<dbReference type="AlphaFoldDB" id="A0A914RYD8"/>
<name>A0A914RYD8_PAREQ</name>
<evidence type="ECO:0000313" key="2">
    <source>
        <dbReference type="WBParaSite" id="PEQ_0000704001-mRNA-1"/>
    </source>
</evidence>
<reference evidence="2" key="1">
    <citation type="submission" date="2022-11" db="UniProtKB">
        <authorList>
            <consortium name="WormBaseParasite"/>
        </authorList>
    </citation>
    <scope>IDENTIFICATION</scope>
</reference>
<accession>A0A914RYD8</accession>
<protein>
    <submittedName>
        <fullName evidence="2">Uncharacterized protein</fullName>
    </submittedName>
</protein>
<evidence type="ECO:0000313" key="1">
    <source>
        <dbReference type="Proteomes" id="UP000887564"/>
    </source>
</evidence>
<proteinExistence type="predicted"/>
<sequence>MPASPHSAGKSTPQAYTQLRGRFCLGLRVLIMT</sequence>
<dbReference type="WBParaSite" id="PEQ_0000704001-mRNA-1">
    <property type="protein sequence ID" value="PEQ_0000704001-mRNA-1"/>
    <property type="gene ID" value="PEQ_0000704001"/>
</dbReference>
<keyword evidence="1" id="KW-1185">Reference proteome</keyword>
<dbReference type="Proteomes" id="UP000887564">
    <property type="component" value="Unplaced"/>
</dbReference>